<dbReference type="AlphaFoldDB" id="A0A2D0N8R4"/>
<dbReference type="EMBL" id="PDUD01000027">
    <property type="protein sequence ID" value="PHN04163.1"/>
    <property type="molecule type" value="Genomic_DNA"/>
</dbReference>
<gene>
    <name evidence="1" type="ORF">CRP01_23495</name>
</gene>
<organism evidence="1 2">
    <name type="scientific">Flavilitoribacter nigricans (strain ATCC 23147 / DSM 23189 / NBRC 102662 / NCIMB 1420 / SS-2)</name>
    <name type="common">Lewinella nigricans</name>
    <dbReference type="NCBI Taxonomy" id="1122177"/>
    <lineage>
        <taxon>Bacteria</taxon>
        <taxon>Pseudomonadati</taxon>
        <taxon>Bacteroidota</taxon>
        <taxon>Saprospiria</taxon>
        <taxon>Saprospirales</taxon>
        <taxon>Lewinellaceae</taxon>
        <taxon>Flavilitoribacter</taxon>
    </lineage>
</organism>
<evidence type="ECO:0000313" key="2">
    <source>
        <dbReference type="Proteomes" id="UP000223913"/>
    </source>
</evidence>
<comment type="caution">
    <text evidence="1">The sequence shown here is derived from an EMBL/GenBank/DDBJ whole genome shotgun (WGS) entry which is preliminary data.</text>
</comment>
<evidence type="ECO:0000313" key="1">
    <source>
        <dbReference type="EMBL" id="PHN04163.1"/>
    </source>
</evidence>
<protein>
    <submittedName>
        <fullName evidence="1">Uncharacterized protein</fullName>
    </submittedName>
</protein>
<reference evidence="1 2" key="1">
    <citation type="submission" date="2017-10" db="EMBL/GenBank/DDBJ databases">
        <title>The draft genome sequence of Lewinella nigricans NBRC 102662.</title>
        <authorList>
            <person name="Wang K."/>
        </authorList>
    </citation>
    <scope>NUCLEOTIDE SEQUENCE [LARGE SCALE GENOMIC DNA]</scope>
    <source>
        <strain evidence="1 2">NBRC 102662</strain>
    </source>
</reference>
<accession>A0A2D0N8R4</accession>
<dbReference type="Proteomes" id="UP000223913">
    <property type="component" value="Unassembled WGS sequence"/>
</dbReference>
<keyword evidence="2" id="KW-1185">Reference proteome</keyword>
<sequence length="98" mass="11440">MQQSGKCREDHITVNFFNIIHIFKSALCTVADQQFTMIRQFTEKQTVSHIEFQFAISLSSFLVNWFTKHYDPQLTPQTLKETAATLFRLKTFAHSIPN</sequence>
<proteinExistence type="predicted"/>
<name>A0A2D0N8R4_FLAN2</name>